<dbReference type="GeneID" id="61831146"/>
<dbReference type="InterPro" id="IPR013766">
    <property type="entry name" value="Thioredoxin_domain"/>
</dbReference>
<dbReference type="Gene3D" id="3.40.30.10">
    <property type="entry name" value="Glutaredoxin"/>
    <property type="match status" value="1"/>
</dbReference>
<gene>
    <name evidence="2" type="primary">trxA_1</name>
    <name evidence="2" type="ORF">NCTC10696_02335</name>
</gene>
<dbReference type="CDD" id="cd02947">
    <property type="entry name" value="TRX_family"/>
    <property type="match status" value="1"/>
</dbReference>
<name>A0AAX3I5C9_9PSED</name>
<feature type="domain" description="Thioredoxin" evidence="1">
    <location>
        <begin position="8"/>
        <end position="98"/>
    </location>
</feature>
<reference evidence="2 3" key="1">
    <citation type="submission" date="2019-05" db="EMBL/GenBank/DDBJ databases">
        <authorList>
            <consortium name="Pathogen Informatics"/>
        </authorList>
    </citation>
    <scope>NUCLEOTIDE SEQUENCE [LARGE SCALE GENOMIC DNA]</scope>
    <source>
        <strain evidence="2 3">NCTC10696</strain>
    </source>
</reference>
<dbReference type="InterPro" id="IPR036249">
    <property type="entry name" value="Thioredoxin-like_sf"/>
</dbReference>
<dbReference type="AlphaFoldDB" id="A0AAX3I5C9"/>
<proteinExistence type="predicted"/>
<evidence type="ECO:0000313" key="2">
    <source>
        <dbReference type="EMBL" id="VTQ98305.1"/>
    </source>
</evidence>
<dbReference type="EMBL" id="LR590482">
    <property type="protein sequence ID" value="VTQ98305.1"/>
    <property type="molecule type" value="Genomic_DNA"/>
</dbReference>
<dbReference type="RefSeq" id="WP_057025096.1">
    <property type="nucleotide sequence ID" value="NZ_CBCSGQ010000087.1"/>
</dbReference>
<sequence>MDYVNAVIADKAQFDRELDTKQPVFVVFISHGCAACTDAMPRFMRISQRYEGQVKIMILDCAETPRHPSVDRIPMLLIYQDQQLQETVPGLGEQALEDAFKRFARLQIKGP</sequence>
<protein>
    <submittedName>
        <fullName evidence="2">Thioredoxin</fullName>
    </submittedName>
</protein>
<dbReference type="Pfam" id="PF00085">
    <property type="entry name" value="Thioredoxin"/>
    <property type="match status" value="1"/>
</dbReference>
<organism evidence="2 3">
    <name type="scientific">Pseudomonas synxantha</name>
    <dbReference type="NCBI Taxonomy" id="47883"/>
    <lineage>
        <taxon>Bacteria</taxon>
        <taxon>Pseudomonadati</taxon>
        <taxon>Pseudomonadota</taxon>
        <taxon>Gammaproteobacteria</taxon>
        <taxon>Pseudomonadales</taxon>
        <taxon>Pseudomonadaceae</taxon>
        <taxon>Pseudomonas</taxon>
    </lineage>
</organism>
<evidence type="ECO:0000259" key="1">
    <source>
        <dbReference type="Pfam" id="PF00085"/>
    </source>
</evidence>
<accession>A0AAX3I5C9</accession>
<evidence type="ECO:0000313" key="3">
    <source>
        <dbReference type="Proteomes" id="UP000306562"/>
    </source>
</evidence>
<dbReference type="Proteomes" id="UP000306562">
    <property type="component" value="Chromosome"/>
</dbReference>
<dbReference type="SUPFAM" id="SSF52833">
    <property type="entry name" value="Thioredoxin-like"/>
    <property type="match status" value="1"/>
</dbReference>